<dbReference type="Proteomes" id="UP000308199">
    <property type="component" value="Unassembled WGS sequence"/>
</dbReference>
<proteinExistence type="predicted"/>
<name>A0A4S4KC88_9AGAM</name>
<feature type="compositionally biased region" description="Low complexity" evidence="1">
    <location>
        <begin position="200"/>
        <end position="215"/>
    </location>
</feature>
<dbReference type="EMBL" id="SGPK01000951">
    <property type="protein sequence ID" value="THG95654.1"/>
    <property type="molecule type" value="Genomic_DNA"/>
</dbReference>
<feature type="region of interest" description="Disordered" evidence="1">
    <location>
        <begin position="180"/>
        <end position="221"/>
    </location>
</feature>
<feature type="compositionally biased region" description="Polar residues" evidence="1">
    <location>
        <begin position="326"/>
        <end position="342"/>
    </location>
</feature>
<keyword evidence="3" id="KW-1185">Reference proteome</keyword>
<dbReference type="Pfam" id="PF01803">
    <property type="entry name" value="LIM_bind"/>
    <property type="match status" value="1"/>
</dbReference>
<dbReference type="OrthoDB" id="774557at2759"/>
<evidence type="ECO:0000313" key="3">
    <source>
        <dbReference type="Proteomes" id="UP000308199"/>
    </source>
</evidence>
<evidence type="ECO:0000313" key="2">
    <source>
        <dbReference type="EMBL" id="THG95654.1"/>
    </source>
</evidence>
<protein>
    <submittedName>
        <fullName evidence="2">Uncharacterized protein</fullName>
    </submittedName>
</protein>
<feature type="compositionally biased region" description="Polar residues" evidence="1">
    <location>
        <begin position="354"/>
        <end position="379"/>
    </location>
</feature>
<reference evidence="2 3" key="1">
    <citation type="submission" date="2019-02" db="EMBL/GenBank/DDBJ databases">
        <title>Genome sequencing of the rare red list fungi Phellinidium pouzarii.</title>
        <authorList>
            <person name="Buettner E."/>
            <person name="Kellner H."/>
        </authorList>
    </citation>
    <scope>NUCLEOTIDE SEQUENCE [LARGE SCALE GENOMIC DNA]</scope>
    <source>
        <strain evidence="2 3">DSM 108285</strain>
    </source>
</reference>
<evidence type="ECO:0000256" key="1">
    <source>
        <dbReference type="SAM" id="MobiDB-lite"/>
    </source>
</evidence>
<sequence length="438" mass="47223">MQYPSPQAIIRLSSLSDTLSHPATPLSNDYWKGVVQEFFMPKAVVKITLWKDNAQQEAKPFDISVPILSRFFLVTSQSGVNSMAISLENAKERFVQSLYPASYTSVVDCPNAVWTFRYTNGYIVTLRGTLSATLVTFTNTASSLMQTGVNGAGPPPPQYIHKFENITFNSKTHEKALRVEAIEGKRRDPVTRTPKMKAEPSPGSSTIASTSSSPPQDEERGSGEFVVYIDEAAIPVEPVNAFGIPQATMRCLELAESVGHMSELMEFSRHMKVGPLDGSADALRNYAQLLRTFPEPMFPPLSHNSPGYAIDGNFANGIAPSPAVTLYQSSPTMEPSTTNQGGLQPPANIPHRPPQNNAQQGPGESSPNMASTPASVQTPSAPPLSAGPTSTSSTPMIPHANLKRKAGETSSPTTTSAEQQPPPAKRTQRKRSVRQAAS</sequence>
<feature type="compositionally biased region" description="Basic and acidic residues" evidence="1">
    <location>
        <begin position="180"/>
        <end position="190"/>
    </location>
</feature>
<feature type="compositionally biased region" description="Polar residues" evidence="1">
    <location>
        <begin position="408"/>
        <end position="419"/>
    </location>
</feature>
<accession>A0A4S4KC88</accession>
<dbReference type="AlphaFoldDB" id="A0A4S4KC88"/>
<comment type="caution">
    <text evidence="2">The sequence shown here is derived from an EMBL/GenBank/DDBJ whole genome shotgun (WGS) entry which is preliminary data.</text>
</comment>
<gene>
    <name evidence="2" type="ORF">EW145_g7919</name>
</gene>
<organism evidence="2 3">
    <name type="scientific">Phellinidium pouzarii</name>
    <dbReference type="NCBI Taxonomy" id="167371"/>
    <lineage>
        <taxon>Eukaryota</taxon>
        <taxon>Fungi</taxon>
        <taxon>Dikarya</taxon>
        <taxon>Basidiomycota</taxon>
        <taxon>Agaricomycotina</taxon>
        <taxon>Agaricomycetes</taxon>
        <taxon>Hymenochaetales</taxon>
        <taxon>Hymenochaetaceae</taxon>
        <taxon>Phellinidium</taxon>
    </lineage>
</organism>
<dbReference type="InterPro" id="IPR029005">
    <property type="entry name" value="LIM-bd/SEUSS"/>
</dbReference>
<feature type="compositionally biased region" description="Basic residues" evidence="1">
    <location>
        <begin position="426"/>
        <end position="438"/>
    </location>
</feature>
<feature type="region of interest" description="Disordered" evidence="1">
    <location>
        <begin position="325"/>
        <end position="438"/>
    </location>
</feature>
<dbReference type="PANTHER" id="PTHR10378">
    <property type="entry name" value="LIM DOMAIN-BINDING PROTEIN"/>
    <property type="match status" value="1"/>
</dbReference>